<dbReference type="PROSITE" id="PS51352">
    <property type="entry name" value="THIOREDOXIN_2"/>
    <property type="match status" value="1"/>
</dbReference>
<comment type="caution">
    <text evidence="3">The sequence shown here is derived from an EMBL/GenBank/DDBJ whole genome shotgun (WGS) entry which is preliminary data.</text>
</comment>
<dbReference type="InterPro" id="IPR017937">
    <property type="entry name" value="Thioredoxin_CS"/>
</dbReference>
<proteinExistence type="predicted"/>
<dbReference type="Pfam" id="PF00578">
    <property type="entry name" value="AhpC-TSA"/>
    <property type="match status" value="1"/>
</dbReference>
<evidence type="ECO:0000256" key="1">
    <source>
        <dbReference type="ARBA" id="ARBA00023284"/>
    </source>
</evidence>
<dbReference type="CDD" id="cd02966">
    <property type="entry name" value="TlpA_like_family"/>
    <property type="match status" value="1"/>
</dbReference>
<dbReference type="PROSITE" id="PS00194">
    <property type="entry name" value="THIOREDOXIN_1"/>
    <property type="match status" value="1"/>
</dbReference>
<dbReference type="Proteomes" id="UP000631653">
    <property type="component" value="Unassembled WGS sequence"/>
</dbReference>
<keyword evidence="4" id="KW-1185">Reference proteome</keyword>
<evidence type="ECO:0000259" key="2">
    <source>
        <dbReference type="PROSITE" id="PS51352"/>
    </source>
</evidence>
<evidence type="ECO:0000313" key="4">
    <source>
        <dbReference type="Proteomes" id="UP000631653"/>
    </source>
</evidence>
<keyword evidence="1" id="KW-0676">Redox-active center</keyword>
<reference evidence="3 4" key="1">
    <citation type="journal article" date="2020" name="Int. J. Syst. Evol. Microbiol.">
        <title>Novel acetic acid bacteria from cider fermentations: Acetobacter conturbans sp. nov. and Acetobacter fallax sp. nov.</title>
        <authorList>
            <person name="Sombolestani A.S."/>
            <person name="Cleenwerck I."/>
            <person name="Cnockaert M."/>
            <person name="Borremans W."/>
            <person name="Wieme A.D."/>
            <person name="De Vuyst L."/>
            <person name="Vandamme P."/>
        </authorList>
    </citation>
    <scope>NUCLEOTIDE SEQUENCE [LARGE SCALE GENOMIC DNA]</scope>
    <source>
        <strain evidence="3 4">LMG 1627</strain>
    </source>
</reference>
<dbReference type="InterPro" id="IPR000866">
    <property type="entry name" value="AhpC/TSA"/>
</dbReference>
<dbReference type="Gene3D" id="3.40.30.10">
    <property type="entry name" value="Glutaredoxin"/>
    <property type="match status" value="1"/>
</dbReference>
<dbReference type="SUPFAM" id="SSF52833">
    <property type="entry name" value="Thioredoxin-like"/>
    <property type="match status" value="1"/>
</dbReference>
<feature type="domain" description="Thioredoxin" evidence="2">
    <location>
        <begin position="54"/>
        <end position="196"/>
    </location>
</feature>
<dbReference type="EMBL" id="WOSY01000002">
    <property type="protein sequence ID" value="NHN87609.1"/>
    <property type="molecule type" value="Genomic_DNA"/>
</dbReference>
<sequence>MPQHHLRRRVPSAKLRRRSILLMAGTLMAGMMPRKRLHAQGATAEPFPPSGLERSPAQMMPDELFTDADGIEHRLADFRGRPVIVHLWATWCGPCVKELPALAALKPPLEASGIALLPVAVDHRGVEVVKPFLEKLKLDTFDTFYDQRRAIPASLEEETLPFTLFLDRQGMLICRHPGPLLWSAPDALPSLLHLMT</sequence>
<accession>A0ABX0K1K9</accession>
<organism evidence="3 4">
    <name type="scientific">Acetobacter conturbans</name>
    <dbReference type="NCBI Taxonomy" id="1737472"/>
    <lineage>
        <taxon>Bacteria</taxon>
        <taxon>Pseudomonadati</taxon>
        <taxon>Pseudomonadota</taxon>
        <taxon>Alphaproteobacteria</taxon>
        <taxon>Acetobacterales</taxon>
        <taxon>Acetobacteraceae</taxon>
        <taxon>Acetobacter</taxon>
    </lineage>
</organism>
<gene>
    <name evidence="3" type="ORF">GOB81_03045</name>
</gene>
<dbReference type="InterPro" id="IPR013766">
    <property type="entry name" value="Thioredoxin_domain"/>
</dbReference>
<dbReference type="InterPro" id="IPR036249">
    <property type="entry name" value="Thioredoxin-like_sf"/>
</dbReference>
<dbReference type="InterPro" id="IPR050553">
    <property type="entry name" value="Thioredoxin_ResA/DsbE_sf"/>
</dbReference>
<protein>
    <submittedName>
        <fullName evidence="3">Redoxin domain-containing protein</fullName>
    </submittedName>
</protein>
<dbReference type="PANTHER" id="PTHR42852">
    <property type="entry name" value="THIOL:DISULFIDE INTERCHANGE PROTEIN DSBE"/>
    <property type="match status" value="1"/>
</dbReference>
<dbReference type="PANTHER" id="PTHR42852:SF13">
    <property type="entry name" value="PROTEIN DIPZ"/>
    <property type="match status" value="1"/>
</dbReference>
<name>A0ABX0K1K9_9PROT</name>
<evidence type="ECO:0000313" key="3">
    <source>
        <dbReference type="EMBL" id="NHN87609.1"/>
    </source>
</evidence>